<dbReference type="AlphaFoldDB" id="A0A286E464"/>
<accession>A0A286E464</accession>
<dbReference type="RefSeq" id="WP_097113450.1">
    <property type="nucleotide sequence ID" value="NZ_CP083931.1"/>
</dbReference>
<dbReference type="NCBIfam" id="NF011924">
    <property type="entry name" value="PRK15395.1"/>
    <property type="match status" value="1"/>
</dbReference>
<dbReference type="Gene3D" id="3.40.50.2300">
    <property type="match status" value="2"/>
</dbReference>
<dbReference type="InterPro" id="IPR028082">
    <property type="entry name" value="Peripla_BP_I"/>
</dbReference>
<feature type="domain" description="Periplasmic binding protein" evidence="12">
    <location>
        <begin position="44"/>
        <end position="315"/>
    </location>
</feature>
<keyword evidence="8" id="KW-0106">Calcium</keyword>
<dbReference type="PANTHER" id="PTHR30036:SF2">
    <property type="entry name" value="D-GALACTOSE_METHYL-GALACTOSIDE BINDING PERIPLASMIC PROTEIN MGLB"/>
    <property type="match status" value="1"/>
</dbReference>
<name>A0A286E464_9NEIS</name>
<feature type="chain" id="PRO_5013261861" description="D-galactose/methyl-galactoside binding periplasmic protein MglB" evidence="11">
    <location>
        <begin position="25"/>
        <end position="346"/>
    </location>
</feature>
<evidence type="ECO:0000256" key="3">
    <source>
        <dbReference type="ARBA" id="ARBA00022448"/>
    </source>
</evidence>
<reference evidence="13 14" key="1">
    <citation type="submission" date="2017-09" db="EMBL/GenBank/DDBJ databases">
        <authorList>
            <person name="Ehlers B."/>
            <person name="Leendertz F.H."/>
        </authorList>
    </citation>
    <scope>NUCLEOTIDE SEQUENCE [LARGE SCALE GENOMIC DNA]</scope>
    <source>
        <strain evidence="13 14">DSM 16848</strain>
    </source>
</reference>
<dbReference type="Proteomes" id="UP000219669">
    <property type="component" value="Unassembled WGS sequence"/>
</dbReference>
<evidence type="ECO:0000256" key="8">
    <source>
        <dbReference type="ARBA" id="ARBA00022837"/>
    </source>
</evidence>
<feature type="signal peptide" evidence="11">
    <location>
        <begin position="1"/>
        <end position="24"/>
    </location>
</feature>
<dbReference type="Pfam" id="PF13407">
    <property type="entry name" value="Peripla_BP_4"/>
    <property type="match status" value="1"/>
</dbReference>
<evidence type="ECO:0000256" key="9">
    <source>
        <dbReference type="ARBA" id="ARBA00034323"/>
    </source>
</evidence>
<gene>
    <name evidence="13" type="ORF">SAMN02746062_00370</name>
</gene>
<keyword evidence="5" id="KW-0479">Metal-binding</keyword>
<evidence type="ECO:0000256" key="7">
    <source>
        <dbReference type="ARBA" id="ARBA00022764"/>
    </source>
</evidence>
<dbReference type="GO" id="GO:0030288">
    <property type="term" value="C:outer membrane-bounded periplasmic space"/>
    <property type="evidence" value="ECO:0007669"/>
    <property type="project" value="TreeGrafter"/>
</dbReference>
<evidence type="ECO:0000256" key="4">
    <source>
        <dbReference type="ARBA" id="ARBA00022597"/>
    </source>
</evidence>
<evidence type="ECO:0000313" key="14">
    <source>
        <dbReference type="Proteomes" id="UP000219669"/>
    </source>
</evidence>
<dbReference type="InterPro" id="IPR044085">
    <property type="entry name" value="MglB-like_PBP1"/>
</dbReference>
<evidence type="ECO:0000256" key="5">
    <source>
        <dbReference type="ARBA" id="ARBA00022723"/>
    </source>
</evidence>
<dbReference type="GO" id="GO:0046872">
    <property type="term" value="F:metal ion binding"/>
    <property type="evidence" value="ECO:0007669"/>
    <property type="project" value="UniProtKB-KW"/>
</dbReference>
<proteinExistence type="inferred from homology"/>
<comment type="similarity">
    <text evidence="2">Belongs to the bacterial solute-binding protein 2 family.</text>
</comment>
<evidence type="ECO:0000256" key="2">
    <source>
        <dbReference type="ARBA" id="ARBA00007639"/>
    </source>
</evidence>
<evidence type="ECO:0000313" key="13">
    <source>
        <dbReference type="EMBL" id="SOD65651.1"/>
    </source>
</evidence>
<evidence type="ECO:0000256" key="6">
    <source>
        <dbReference type="ARBA" id="ARBA00022729"/>
    </source>
</evidence>
<dbReference type="SUPFAM" id="SSF53822">
    <property type="entry name" value="Periplasmic binding protein-like I"/>
    <property type="match status" value="1"/>
</dbReference>
<dbReference type="GO" id="GO:0030246">
    <property type="term" value="F:carbohydrate binding"/>
    <property type="evidence" value="ECO:0007669"/>
    <property type="project" value="InterPro"/>
</dbReference>
<comment type="subcellular location">
    <subcellularLocation>
        <location evidence="1">Periplasm</location>
    </subcellularLocation>
</comment>
<evidence type="ECO:0000256" key="10">
    <source>
        <dbReference type="ARBA" id="ARBA00034344"/>
    </source>
</evidence>
<comment type="subunit">
    <text evidence="9">The ABC transporter complex is composed of one ATP-binding protein (MglA), two transmembrane proteins (MglC) and a solute-binding protein (MglB).</text>
</comment>
<dbReference type="CDD" id="cd01539">
    <property type="entry name" value="PBP1_GGBP"/>
    <property type="match status" value="1"/>
</dbReference>
<sequence length="346" mass="36849">MKKLSTMSLALAVILGLSACGDKAATQQNGGGATAAPAGDAVKVGVTIYKYDDNFMALMRKALENEATTLKTAELLMNDSQNNQSEQNNQVDVLLAKGVKALAINLVDPAAAPTIIEKAKAANVPVVFFNKDPGEAALKTYEKAYYVGANPQESGEIQGELITKTWKENPDWDLNKDGVIDYVLLKGEPGHPDAEARTKFVIEKLNANGIKTNKLQEDTGMWDAAQGKDKMQAWLSGPNGKQIEVVIANNDGMAMGAVEAMKAGGKVLPTFGVDALPEALQMVKADVMKGTVLNDGESQAKAVYALAVDLANGKDPKANTAIKLDGNQIRIPYVAVDKTNLDKFLK</sequence>
<keyword evidence="4" id="KW-0762">Sugar transport</keyword>
<evidence type="ECO:0000259" key="12">
    <source>
        <dbReference type="Pfam" id="PF13407"/>
    </source>
</evidence>
<dbReference type="PROSITE" id="PS51257">
    <property type="entry name" value="PROKAR_LIPOPROTEIN"/>
    <property type="match status" value="1"/>
</dbReference>
<keyword evidence="14" id="KW-1185">Reference proteome</keyword>
<dbReference type="InterPro" id="IPR025997">
    <property type="entry name" value="SBP_2_dom"/>
</dbReference>
<keyword evidence="6 11" id="KW-0732">Signal</keyword>
<organism evidence="13 14">
    <name type="scientific">Alysiella filiformis DSM 16848</name>
    <dbReference type="NCBI Taxonomy" id="1120981"/>
    <lineage>
        <taxon>Bacteria</taxon>
        <taxon>Pseudomonadati</taxon>
        <taxon>Pseudomonadota</taxon>
        <taxon>Betaproteobacteria</taxon>
        <taxon>Neisseriales</taxon>
        <taxon>Neisseriaceae</taxon>
        <taxon>Alysiella</taxon>
    </lineage>
</organism>
<dbReference type="EMBL" id="OCNF01000002">
    <property type="protein sequence ID" value="SOD65651.1"/>
    <property type="molecule type" value="Genomic_DNA"/>
</dbReference>
<dbReference type="OrthoDB" id="9769193at2"/>
<protein>
    <recommendedName>
        <fullName evidence="10">D-galactose/methyl-galactoside binding periplasmic protein MglB</fullName>
    </recommendedName>
</protein>
<keyword evidence="7" id="KW-0574">Periplasm</keyword>
<dbReference type="PANTHER" id="PTHR30036">
    <property type="entry name" value="D-XYLOSE-BINDING PERIPLASMIC PROTEIN"/>
    <property type="match status" value="1"/>
</dbReference>
<evidence type="ECO:0000256" key="11">
    <source>
        <dbReference type="SAM" id="SignalP"/>
    </source>
</evidence>
<evidence type="ECO:0000256" key="1">
    <source>
        <dbReference type="ARBA" id="ARBA00004418"/>
    </source>
</evidence>
<keyword evidence="3" id="KW-0813">Transport</keyword>
<dbReference type="InterPro" id="IPR050555">
    <property type="entry name" value="Bact_Solute-Bind_Prot2"/>
</dbReference>